<keyword evidence="3" id="KW-0732">Signal</keyword>
<dbReference type="Pfam" id="PF00530">
    <property type="entry name" value="SRCR"/>
    <property type="match status" value="4"/>
</dbReference>
<sequence length="508" mass="56090">MDVYEACIVLLCENTLQQCQYDDWLKSYWNSNSEVGVICKTHDFDPDESVSIRLTGSSVPNAGRIEVLYSGIWGAISRSNWDINDATVACRQLGYQAGAEAALANSVYGPVSGPVWLTNLHCSGSETNLMSCSHDVIGNKSELQRRWNIASVICRDGSLTNGLDMRLRGSSVPHAGRVELRLKGVWGTLYYDPNYDYDNVTRVICRQFNFTDGILAFDYSVFGPGTGPLWFQARDLQCIGNESNLLNCNHPEAQLTIVSHHYYDLSVVCKPDVPQTNDFQVRLTGSSSLPFAGTIEVLYYGVWGGVLGIGSVDINVGHVVCRQLGYSGADEIFQHAAFGKMKGPFWIWRIQCNGHEKEISHCVVTTWDNITNLWRQSYYQQPQYAAGVLCNEANYSASKKLKVRLAGAPISNAGRVEVFYAGVWGTVDAYLWDITGAHVVCRQLGYPGAVSYGRSNQFGIGSGPVWFSNVRCLGNESNIGECPKNVYGYSNSHIATAQCKLPYLSGKK</sequence>
<keyword evidence="8" id="KW-0325">Glycoprotein</keyword>
<dbReference type="PANTHER" id="PTHR19331">
    <property type="entry name" value="SCAVENGER RECEPTOR DOMAIN-CONTAINING"/>
    <property type="match status" value="1"/>
</dbReference>
<comment type="caution">
    <text evidence="9">Lacks conserved residue(s) required for the propagation of feature annotation.</text>
</comment>
<dbReference type="PANTHER" id="PTHR19331:SF465">
    <property type="entry name" value="EGG PEPTIDE SPERACT RECEPTOR"/>
    <property type="match status" value="1"/>
</dbReference>
<evidence type="ECO:0000256" key="6">
    <source>
        <dbReference type="ARBA" id="ARBA00023136"/>
    </source>
</evidence>
<evidence type="ECO:0000256" key="5">
    <source>
        <dbReference type="ARBA" id="ARBA00022989"/>
    </source>
</evidence>
<feature type="domain" description="SRCR" evidence="10">
    <location>
        <begin position="403"/>
        <end position="500"/>
    </location>
</feature>
<keyword evidence="5" id="KW-1133">Transmembrane helix</keyword>
<comment type="caution">
    <text evidence="11">The sequence shown here is derived from an EMBL/GenBank/DDBJ whole genome shotgun (WGS) entry which is preliminary data.</text>
</comment>
<keyword evidence="6" id="KW-0472">Membrane</keyword>
<evidence type="ECO:0000256" key="2">
    <source>
        <dbReference type="ARBA" id="ARBA00022692"/>
    </source>
</evidence>
<dbReference type="SMART" id="SM00202">
    <property type="entry name" value="SR"/>
    <property type="match status" value="4"/>
</dbReference>
<dbReference type="EMBL" id="MU826360">
    <property type="protein sequence ID" value="KAJ7379007.1"/>
    <property type="molecule type" value="Genomic_DNA"/>
</dbReference>
<feature type="disulfide bond" evidence="9">
    <location>
        <begin position="238"/>
        <end position="248"/>
    </location>
</feature>
<keyword evidence="12" id="KW-1185">Reference proteome</keyword>
<feature type="disulfide bond" evidence="9">
    <location>
        <begin position="352"/>
        <end position="362"/>
    </location>
</feature>
<proteinExistence type="predicted"/>
<evidence type="ECO:0000256" key="4">
    <source>
        <dbReference type="ARBA" id="ARBA00022737"/>
    </source>
</evidence>
<keyword evidence="7 9" id="KW-1015">Disulfide bond</keyword>
<feature type="domain" description="SRCR" evidence="10">
    <location>
        <begin position="52"/>
        <end position="155"/>
    </location>
</feature>
<dbReference type="PROSITE" id="PS50287">
    <property type="entry name" value="SRCR_2"/>
    <property type="match status" value="4"/>
</dbReference>
<evidence type="ECO:0000259" key="10">
    <source>
        <dbReference type="PROSITE" id="PS50287"/>
    </source>
</evidence>
<dbReference type="FunFam" id="3.10.250.10:FF:000001">
    <property type="entry name" value="Lysyl oxidase 4 isoform X1"/>
    <property type="match status" value="2"/>
</dbReference>
<evidence type="ECO:0000256" key="1">
    <source>
        <dbReference type="ARBA" id="ARBA00004167"/>
    </source>
</evidence>
<evidence type="ECO:0000256" key="8">
    <source>
        <dbReference type="ARBA" id="ARBA00023180"/>
    </source>
</evidence>
<dbReference type="SUPFAM" id="SSF56487">
    <property type="entry name" value="SRCR-like"/>
    <property type="match status" value="4"/>
</dbReference>
<dbReference type="Gene3D" id="3.10.250.10">
    <property type="entry name" value="SRCR-like domain"/>
    <property type="match status" value="4"/>
</dbReference>
<feature type="disulfide bond" evidence="9">
    <location>
        <begin position="122"/>
        <end position="132"/>
    </location>
</feature>
<evidence type="ECO:0000313" key="11">
    <source>
        <dbReference type="EMBL" id="KAJ7379007.1"/>
    </source>
</evidence>
<dbReference type="AlphaFoldDB" id="A0A9W9ZC73"/>
<dbReference type="PRINTS" id="PR00258">
    <property type="entry name" value="SPERACTRCPTR"/>
</dbReference>
<organism evidence="11 12">
    <name type="scientific">Desmophyllum pertusum</name>
    <dbReference type="NCBI Taxonomy" id="174260"/>
    <lineage>
        <taxon>Eukaryota</taxon>
        <taxon>Metazoa</taxon>
        <taxon>Cnidaria</taxon>
        <taxon>Anthozoa</taxon>
        <taxon>Hexacorallia</taxon>
        <taxon>Scleractinia</taxon>
        <taxon>Caryophylliina</taxon>
        <taxon>Caryophylliidae</taxon>
        <taxon>Desmophyllum</taxon>
    </lineage>
</organism>
<protein>
    <recommendedName>
        <fullName evidence="10">SRCR domain-containing protein</fullName>
    </recommendedName>
</protein>
<accession>A0A9W9ZC73</accession>
<dbReference type="OrthoDB" id="536948at2759"/>
<reference evidence="11" key="1">
    <citation type="submission" date="2023-01" db="EMBL/GenBank/DDBJ databases">
        <title>Genome assembly of the deep-sea coral Lophelia pertusa.</title>
        <authorList>
            <person name="Herrera S."/>
            <person name="Cordes E."/>
        </authorList>
    </citation>
    <scope>NUCLEOTIDE SEQUENCE</scope>
    <source>
        <strain evidence="11">USNM1676648</strain>
        <tissue evidence="11">Polyp</tissue>
    </source>
</reference>
<evidence type="ECO:0000256" key="3">
    <source>
        <dbReference type="ARBA" id="ARBA00022729"/>
    </source>
</evidence>
<dbReference type="InterPro" id="IPR036772">
    <property type="entry name" value="SRCR-like_dom_sf"/>
</dbReference>
<dbReference type="FunFam" id="3.10.250.10:FF:000016">
    <property type="entry name" value="Scavenger receptor cysteine-rich protein type 12"/>
    <property type="match status" value="1"/>
</dbReference>
<dbReference type="Proteomes" id="UP001163046">
    <property type="component" value="Unassembled WGS sequence"/>
</dbReference>
<evidence type="ECO:0000256" key="7">
    <source>
        <dbReference type="ARBA" id="ARBA00023157"/>
    </source>
</evidence>
<dbReference type="InterPro" id="IPR001190">
    <property type="entry name" value="SRCR"/>
</dbReference>
<name>A0A9W9ZC73_9CNID</name>
<comment type="subcellular location">
    <subcellularLocation>
        <location evidence="1">Membrane</location>
        <topology evidence="1">Single-pass membrane protein</topology>
    </subcellularLocation>
</comment>
<feature type="domain" description="SRCR" evidence="10">
    <location>
        <begin position="165"/>
        <end position="270"/>
    </location>
</feature>
<keyword evidence="4" id="KW-0677">Repeat</keyword>
<feature type="domain" description="SRCR" evidence="10">
    <location>
        <begin position="281"/>
        <end position="391"/>
    </location>
</feature>
<evidence type="ECO:0000313" key="12">
    <source>
        <dbReference type="Proteomes" id="UP001163046"/>
    </source>
</evidence>
<evidence type="ECO:0000256" key="9">
    <source>
        <dbReference type="PROSITE-ProRule" id="PRU00196"/>
    </source>
</evidence>
<dbReference type="GO" id="GO:0016020">
    <property type="term" value="C:membrane"/>
    <property type="evidence" value="ECO:0007669"/>
    <property type="project" value="UniProtKB-SubCell"/>
</dbReference>
<feature type="disulfide bond" evidence="9">
    <location>
        <begin position="472"/>
        <end position="482"/>
    </location>
</feature>
<keyword evidence="2" id="KW-0812">Transmembrane</keyword>
<gene>
    <name evidence="11" type="ORF">OS493_018801</name>
</gene>